<feature type="binding site" evidence="13">
    <location>
        <position position="389"/>
    </location>
    <ligand>
        <name>Zn(2+)</name>
        <dbReference type="ChEBI" id="CHEBI:29105"/>
        <note>catalytic</note>
    </ligand>
</feature>
<evidence type="ECO:0000256" key="8">
    <source>
        <dbReference type="ARBA" id="ARBA00022989"/>
    </source>
</evidence>
<evidence type="ECO:0000256" key="6">
    <source>
        <dbReference type="ARBA" id="ARBA00022824"/>
    </source>
</evidence>
<keyword evidence="7 13" id="KW-0862">Zinc</keyword>
<evidence type="ECO:0000256" key="9">
    <source>
        <dbReference type="ARBA" id="ARBA00023049"/>
    </source>
</evidence>
<comment type="cofactor">
    <cofactor evidence="13 14">
        <name>Zn(2+)</name>
        <dbReference type="ChEBI" id="CHEBI:29105"/>
    </cofactor>
    <text evidence="13 14">Binds 1 zinc ion per subunit.</text>
</comment>
<dbReference type="Gene3D" id="3.30.2010.10">
    <property type="entry name" value="Metalloproteases ('zincins'), catalytic domain"/>
    <property type="match status" value="1"/>
</dbReference>
<keyword evidence="5 14" id="KW-0378">Hydrolase</keyword>
<evidence type="ECO:0000256" key="1">
    <source>
        <dbReference type="ARBA" id="ARBA00004477"/>
    </source>
</evidence>
<keyword evidence="2 14" id="KW-0645">Protease</keyword>
<keyword evidence="6 14" id="KW-0256">Endoplasmic reticulum</keyword>
<dbReference type="InterPro" id="IPR032456">
    <property type="entry name" value="Peptidase_M48_N"/>
</dbReference>
<feature type="domain" description="Peptidase M48" evidence="15">
    <location>
        <begin position="209"/>
        <end position="446"/>
    </location>
</feature>
<dbReference type="Proteomes" id="UP001608902">
    <property type="component" value="Unassembled WGS sequence"/>
</dbReference>
<dbReference type="GO" id="GO:0005789">
    <property type="term" value="C:endoplasmic reticulum membrane"/>
    <property type="evidence" value="ECO:0007669"/>
    <property type="project" value="UniProtKB-SubCell"/>
</dbReference>
<dbReference type="FunFam" id="3.30.2010.10:FF:000002">
    <property type="entry name" value="CAAX prenyl protease"/>
    <property type="match status" value="1"/>
</dbReference>
<evidence type="ECO:0000256" key="14">
    <source>
        <dbReference type="RuleBase" id="RU366005"/>
    </source>
</evidence>
<dbReference type="InterPro" id="IPR001915">
    <property type="entry name" value="Peptidase_M48"/>
</dbReference>
<feature type="domain" description="CAAX prenyl protease 1 N-terminal" evidence="16">
    <location>
        <begin position="23"/>
        <end position="205"/>
    </location>
</feature>
<feature type="transmembrane region" description="Helical" evidence="14">
    <location>
        <begin position="152"/>
        <end position="170"/>
    </location>
</feature>
<protein>
    <recommendedName>
        <fullName evidence="14">CAAX prenyl protease</fullName>
        <ecNumber evidence="14">3.4.24.84</ecNumber>
    </recommendedName>
</protein>
<dbReference type="GO" id="GO:0004222">
    <property type="term" value="F:metalloendopeptidase activity"/>
    <property type="evidence" value="ECO:0007669"/>
    <property type="project" value="UniProtKB-UniRule"/>
</dbReference>
<evidence type="ECO:0000313" key="17">
    <source>
        <dbReference type="EMBL" id="MFH4978630.1"/>
    </source>
</evidence>
<comment type="function">
    <text evidence="14">Proteolytically removes the C-terminal three residues of farnesylated proteins.</text>
</comment>
<keyword evidence="9 14" id="KW-0482">Metalloprotease</keyword>
<evidence type="ECO:0000313" key="18">
    <source>
        <dbReference type="Proteomes" id="UP001608902"/>
    </source>
</evidence>
<feature type="binding site" evidence="13">
    <location>
        <position position="309"/>
    </location>
    <ligand>
        <name>Zn(2+)</name>
        <dbReference type="ChEBI" id="CHEBI:29105"/>
        <note>catalytic</note>
    </ligand>
</feature>
<comment type="caution">
    <text evidence="17">The sequence shown here is derived from an EMBL/GenBank/DDBJ whole genome shotgun (WGS) entry which is preliminary data.</text>
</comment>
<feature type="active site" description="Proton donor" evidence="12">
    <location>
        <position position="393"/>
    </location>
</feature>
<evidence type="ECO:0000256" key="11">
    <source>
        <dbReference type="ARBA" id="ARBA00044456"/>
    </source>
</evidence>
<evidence type="ECO:0000256" key="13">
    <source>
        <dbReference type="PIRSR" id="PIRSR627057-2"/>
    </source>
</evidence>
<dbReference type="AlphaFoldDB" id="A0ABD6EQU2"/>
<comment type="catalytic activity">
    <reaction evidence="11 14">
        <text>Hydrolyzes the peptide bond -P2-(S-farnesyl or geranylgeranyl)C-P1'-P2'-P3'-COOH where P1' and P2' are amino acids with aliphatic side chains and P3' is any C-terminal residue.</text>
        <dbReference type="EC" id="3.4.24.84"/>
    </reaction>
</comment>
<evidence type="ECO:0000256" key="12">
    <source>
        <dbReference type="PIRSR" id="PIRSR627057-1"/>
    </source>
</evidence>
<dbReference type="EC" id="3.4.24.84" evidence="14"/>
<feature type="transmembrane region" description="Helical" evidence="14">
    <location>
        <begin position="176"/>
        <end position="195"/>
    </location>
</feature>
<dbReference type="Pfam" id="PF16491">
    <property type="entry name" value="Peptidase_M48_N"/>
    <property type="match status" value="1"/>
</dbReference>
<reference evidence="17 18" key="1">
    <citation type="submission" date="2024-08" db="EMBL/GenBank/DDBJ databases">
        <title>Gnathostoma spinigerum genome.</title>
        <authorList>
            <person name="Gonzalez-Bertolin B."/>
            <person name="Monzon S."/>
            <person name="Zaballos A."/>
            <person name="Jimenez P."/>
            <person name="Dekumyoy P."/>
            <person name="Varona S."/>
            <person name="Cuesta I."/>
            <person name="Sumanam S."/>
            <person name="Adisakwattana P."/>
            <person name="Gasser R.B."/>
            <person name="Hernandez-Gonzalez A."/>
            <person name="Young N.D."/>
            <person name="Perteguer M.J."/>
        </authorList>
    </citation>
    <scope>NUCLEOTIDE SEQUENCE [LARGE SCALE GENOMIC DNA]</scope>
    <source>
        <strain evidence="17">AL3</strain>
        <tissue evidence="17">Liver</tissue>
    </source>
</reference>
<evidence type="ECO:0000256" key="10">
    <source>
        <dbReference type="ARBA" id="ARBA00023136"/>
    </source>
</evidence>
<evidence type="ECO:0000256" key="4">
    <source>
        <dbReference type="ARBA" id="ARBA00022723"/>
    </source>
</evidence>
<keyword evidence="18" id="KW-1185">Reference proteome</keyword>
<evidence type="ECO:0000256" key="3">
    <source>
        <dbReference type="ARBA" id="ARBA00022692"/>
    </source>
</evidence>
<comment type="similarity">
    <text evidence="14">Belongs to the peptidase M48A family.</text>
</comment>
<keyword evidence="3 14" id="KW-0812">Transmembrane</keyword>
<evidence type="ECO:0000256" key="2">
    <source>
        <dbReference type="ARBA" id="ARBA00022670"/>
    </source>
</evidence>
<evidence type="ECO:0000259" key="16">
    <source>
        <dbReference type="Pfam" id="PF16491"/>
    </source>
</evidence>
<dbReference type="CDD" id="cd07343">
    <property type="entry name" value="M48A_Zmpste24p_like"/>
    <property type="match status" value="1"/>
</dbReference>
<evidence type="ECO:0000256" key="7">
    <source>
        <dbReference type="ARBA" id="ARBA00022833"/>
    </source>
</evidence>
<evidence type="ECO:0000259" key="15">
    <source>
        <dbReference type="Pfam" id="PF01435"/>
    </source>
</evidence>
<keyword evidence="4 13" id="KW-0479">Metal-binding</keyword>
<sequence>MFWLILIISWTIFIWDLYLSFRQYQVHKNTEKRPDHVAEIISEEDYSKARLYKVDKHEFDFLYSIYSQLLITVVLCGNIFLWLWNKSGWICERMNYNSELLQSVVFASLISVIETIIDFPWQAYDNFVIEEKHGFNKQTFGFFVKDKVKKTAVSLIIMAPIIAAVIYIISHGGPYFFFYVWIFLSIVILLLMTVYPEFIAPLFDKYTPLPDSSLKTQIEELAAKVNFPLKKLYVVHGSKRSAHSNAYMYGFWKNKRIVLYDTLLSDEMNNLLKEVSKKEDGKDETTEEEDSSVKKTGMSDVEVVAVLGHELGHWALNHSVINLVITEVNLLFMLCVFSHFYQHPALYAAFGFLDSKPIIIGLIIIFQYVNAPYNELFSFVMTVMSRRMEFAADRYSQKLGHGENLCRSLIKLGKDNLSIPIDDPLYSMFNHSHPPIPERIESLRKME</sequence>
<dbReference type="GO" id="GO:0046872">
    <property type="term" value="F:metal ion binding"/>
    <property type="evidence" value="ECO:0007669"/>
    <property type="project" value="UniProtKB-UniRule"/>
</dbReference>
<dbReference type="EMBL" id="JBGFUD010003357">
    <property type="protein sequence ID" value="MFH4978630.1"/>
    <property type="molecule type" value="Genomic_DNA"/>
</dbReference>
<proteinExistence type="inferred from homology"/>
<dbReference type="PANTHER" id="PTHR10120">
    <property type="entry name" value="CAAX PRENYL PROTEASE 1"/>
    <property type="match status" value="1"/>
</dbReference>
<evidence type="ECO:0000256" key="5">
    <source>
        <dbReference type="ARBA" id="ARBA00022801"/>
    </source>
</evidence>
<accession>A0ABD6EQU2</accession>
<feature type="transmembrane region" description="Helical" evidence="14">
    <location>
        <begin position="347"/>
        <end position="369"/>
    </location>
</feature>
<gene>
    <name evidence="17" type="ORF">AB6A40_005339</name>
</gene>
<dbReference type="Pfam" id="PF01435">
    <property type="entry name" value="Peptidase_M48"/>
    <property type="match status" value="1"/>
</dbReference>
<feature type="transmembrane region" description="Helical" evidence="14">
    <location>
        <begin position="320"/>
        <end position="341"/>
    </location>
</feature>
<organism evidence="17 18">
    <name type="scientific">Gnathostoma spinigerum</name>
    <dbReference type="NCBI Taxonomy" id="75299"/>
    <lineage>
        <taxon>Eukaryota</taxon>
        <taxon>Metazoa</taxon>
        <taxon>Ecdysozoa</taxon>
        <taxon>Nematoda</taxon>
        <taxon>Chromadorea</taxon>
        <taxon>Rhabditida</taxon>
        <taxon>Spirurina</taxon>
        <taxon>Gnathostomatomorpha</taxon>
        <taxon>Gnathostomatoidea</taxon>
        <taxon>Gnathostomatidae</taxon>
        <taxon>Gnathostoma</taxon>
    </lineage>
</organism>
<feature type="binding site" evidence="13">
    <location>
        <position position="313"/>
    </location>
    <ligand>
        <name>Zn(2+)</name>
        <dbReference type="ChEBI" id="CHEBI:29105"/>
        <note>catalytic</note>
    </ligand>
</feature>
<dbReference type="InterPro" id="IPR027057">
    <property type="entry name" value="CAXX_Prtase_1"/>
</dbReference>
<keyword evidence="8 14" id="KW-1133">Transmembrane helix</keyword>
<name>A0ABD6EQU2_9BILA</name>
<dbReference type="GO" id="GO:0071586">
    <property type="term" value="P:CAAX-box protein processing"/>
    <property type="evidence" value="ECO:0007669"/>
    <property type="project" value="UniProtKB-UniRule"/>
</dbReference>
<feature type="transmembrane region" description="Helical" evidence="14">
    <location>
        <begin position="61"/>
        <end position="84"/>
    </location>
</feature>
<keyword evidence="10 14" id="KW-0472">Membrane</keyword>
<feature type="active site" evidence="12">
    <location>
        <position position="310"/>
    </location>
</feature>
<comment type="subcellular location">
    <subcellularLocation>
        <location evidence="1 14">Endoplasmic reticulum membrane</location>
        <topology evidence="1 14">Multi-pass membrane protein</topology>
    </subcellularLocation>
</comment>